<keyword evidence="4" id="KW-1185">Reference proteome</keyword>
<evidence type="ECO:0000256" key="2">
    <source>
        <dbReference type="SAM" id="SignalP"/>
    </source>
</evidence>
<sequence length="188" mass="19616">MKYTLAAGLCLLALSACGGGGSDDNGSGTGTPVTQPPVTQPPVTQPPVTQPPVTQPPVTQPPVTQPPVTQPPVTQPNQAWLSITPSAPSVTATVGHTQAFTITATSSKVIDRVFNIAIVDTQGVVTTDTRVVANSSMSYTATLHTSPTLRAGEYNTNLELRLCYDDPTVCRSPVDGSPWKIPLKVTVK</sequence>
<protein>
    <recommendedName>
        <fullName evidence="5">Lipoprotein</fullName>
    </recommendedName>
</protein>
<evidence type="ECO:0000313" key="3">
    <source>
        <dbReference type="EMBL" id="WEF34516.1"/>
    </source>
</evidence>
<gene>
    <name evidence="3" type="ORF">PX653_07060</name>
</gene>
<accession>A0ABY8BF25</accession>
<feature type="chain" id="PRO_5045466051" description="Lipoprotein" evidence="2">
    <location>
        <begin position="19"/>
        <end position="188"/>
    </location>
</feature>
<dbReference type="EMBL" id="CP119083">
    <property type="protein sequence ID" value="WEF34516.1"/>
    <property type="molecule type" value="Genomic_DNA"/>
</dbReference>
<feature type="signal peptide" evidence="2">
    <location>
        <begin position="1"/>
        <end position="18"/>
    </location>
</feature>
<evidence type="ECO:0000256" key="1">
    <source>
        <dbReference type="SAM" id="MobiDB-lite"/>
    </source>
</evidence>
<name>A0ABY8BF25_9BURK</name>
<proteinExistence type="predicted"/>
<keyword evidence="2" id="KW-0732">Signal</keyword>
<reference evidence="3 4" key="1">
    <citation type="submission" date="2023-02" db="EMBL/GenBank/DDBJ databases">
        <title>Gemone sequence of Telluria chitinolytica ACM 3522T.</title>
        <authorList>
            <person name="Frediansyah A."/>
            <person name="Miess H."/>
            <person name="Gross H."/>
        </authorList>
    </citation>
    <scope>NUCLEOTIDE SEQUENCE [LARGE SCALE GENOMIC DNA]</scope>
    <source>
        <strain evidence="3 4">ACM 3522</strain>
    </source>
</reference>
<evidence type="ECO:0008006" key="5">
    <source>
        <dbReference type="Google" id="ProtNLM"/>
    </source>
</evidence>
<feature type="compositionally biased region" description="Pro residues" evidence="1">
    <location>
        <begin position="34"/>
        <end position="74"/>
    </location>
</feature>
<dbReference type="Proteomes" id="UP001216510">
    <property type="component" value="Chromosome"/>
</dbReference>
<dbReference type="PROSITE" id="PS51257">
    <property type="entry name" value="PROKAR_LIPOPROTEIN"/>
    <property type="match status" value="1"/>
</dbReference>
<dbReference type="RefSeq" id="WP_277417192.1">
    <property type="nucleotide sequence ID" value="NZ_CP119083.1"/>
</dbReference>
<organism evidence="3 4">
    <name type="scientific">Pseudoduganella chitinolytica</name>
    <dbReference type="NCBI Taxonomy" id="34070"/>
    <lineage>
        <taxon>Bacteria</taxon>
        <taxon>Pseudomonadati</taxon>
        <taxon>Pseudomonadota</taxon>
        <taxon>Betaproteobacteria</taxon>
        <taxon>Burkholderiales</taxon>
        <taxon>Oxalobacteraceae</taxon>
        <taxon>Telluria group</taxon>
        <taxon>Pseudoduganella</taxon>
    </lineage>
</organism>
<feature type="region of interest" description="Disordered" evidence="1">
    <location>
        <begin position="23"/>
        <end position="76"/>
    </location>
</feature>
<evidence type="ECO:0000313" key="4">
    <source>
        <dbReference type="Proteomes" id="UP001216510"/>
    </source>
</evidence>